<protein>
    <recommendedName>
        <fullName evidence="5">Lipoprotein</fullName>
    </recommendedName>
</protein>
<keyword evidence="4" id="KW-1185">Reference proteome</keyword>
<dbReference type="RefSeq" id="WP_186934580.1">
    <property type="nucleotide sequence ID" value="NZ_JACOPS010000001.1"/>
</dbReference>
<dbReference type="Proteomes" id="UP000636755">
    <property type="component" value="Unassembled WGS sequence"/>
</dbReference>
<feature type="chain" id="PRO_5047050944" description="Lipoprotein" evidence="2">
    <location>
        <begin position="18"/>
        <end position="116"/>
    </location>
</feature>
<dbReference type="PROSITE" id="PS51257">
    <property type="entry name" value="PROKAR_LIPOPROTEIN"/>
    <property type="match status" value="1"/>
</dbReference>
<sequence length="116" mass="12313">MKKIIAALLATIAFATALTGCGGNKNNSKNETSAHSSATSENSKNEDSKSDDKNKVESKADSMTDDAERNGRVSDGDGIIGNEEYENRDDGLTDGVEDYVEGRMENGSTLADDAIF</sequence>
<evidence type="ECO:0000313" key="4">
    <source>
        <dbReference type="Proteomes" id="UP000636755"/>
    </source>
</evidence>
<dbReference type="EMBL" id="JACOPS010000001">
    <property type="protein sequence ID" value="MBC5727196.1"/>
    <property type="molecule type" value="Genomic_DNA"/>
</dbReference>
<name>A0ABR7HID5_9FIRM</name>
<organism evidence="3 4">
    <name type="scientific">Ruminococcus intestinalis</name>
    <dbReference type="NCBI Taxonomy" id="2763066"/>
    <lineage>
        <taxon>Bacteria</taxon>
        <taxon>Bacillati</taxon>
        <taxon>Bacillota</taxon>
        <taxon>Clostridia</taxon>
        <taxon>Eubacteriales</taxon>
        <taxon>Oscillospiraceae</taxon>
        <taxon>Ruminococcus</taxon>
    </lineage>
</organism>
<evidence type="ECO:0000256" key="1">
    <source>
        <dbReference type="SAM" id="MobiDB-lite"/>
    </source>
</evidence>
<proteinExistence type="predicted"/>
<reference evidence="3 4" key="1">
    <citation type="submission" date="2020-08" db="EMBL/GenBank/DDBJ databases">
        <title>Genome public.</title>
        <authorList>
            <person name="Liu C."/>
            <person name="Sun Q."/>
        </authorList>
    </citation>
    <scope>NUCLEOTIDE SEQUENCE [LARGE SCALE GENOMIC DNA]</scope>
    <source>
        <strain evidence="3 4">NSJ-71</strain>
    </source>
</reference>
<evidence type="ECO:0008006" key="5">
    <source>
        <dbReference type="Google" id="ProtNLM"/>
    </source>
</evidence>
<gene>
    <name evidence="3" type="ORF">H8R91_01370</name>
</gene>
<accession>A0ABR7HID5</accession>
<feature type="signal peptide" evidence="2">
    <location>
        <begin position="1"/>
        <end position="17"/>
    </location>
</feature>
<feature type="compositionally biased region" description="Polar residues" evidence="1">
    <location>
        <begin position="24"/>
        <end position="39"/>
    </location>
</feature>
<feature type="region of interest" description="Disordered" evidence="1">
    <location>
        <begin position="19"/>
        <end position="96"/>
    </location>
</feature>
<keyword evidence="2" id="KW-0732">Signal</keyword>
<feature type="compositionally biased region" description="Basic and acidic residues" evidence="1">
    <location>
        <begin position="43"/>
        <end position="75"/>
    </location>
</feature>
<evidence type="ECO:0000256" key="2">
    <source>
        <dbReference type="SAM" id="SignalP"/>
    </source>
</evidence>
<comment type="caution">
    <text evidence="3">The sequence shown here is derived from an EMBL/GenBank/DDBJ whole genome shotgun (WGS) entry which is preliminary data.</text>
</comment>
<evidence type="ECO:0000313" key="3">
    <source>
        <dbReference type="EMBL" id="MBC5727196.1"/>
    </source>
</evidence>